<dbReference type="Pfam" id="PF06114">
    <property type="entry name" value="Peptidase_M78"/>
    <property type="match status" value="1"/>
</dbReference>
<reference evidence="2 3" key="1">
    <citation type="submission" date="2023-07" db="EMBL/GenBank/DDBJ databases">
        <title>Genomic Encyclopedia of Type Strains, Phase IV (KMG-IV): sequencing the most valuable type-strain genomes for metagenomic binning, comparative biology and taxonomic classification.</title>
        <authorList>
            <person name="Goeker M."/>
        </authorList>
    </citation>
    <scope>NUCLEOTIDE SEQUENCE [LARGE SCALE GENOMIC DNA]</scope>
    <source>
        <strain evidence="2 3">T98</strain>
    </source>
</reference>
<dbReference type="PANTHER" id="PTHR43236:SF1">
    <property type="entry name" value="BLL7220 PROTEIN"/>
    <property type="match status" value="1"/>
</dbReference>
<keyword evidence="3" id="KW-1185">Reference proteome</keyword>
<comment type="caution">
    <text evidence="2">The sequence shown here is derived from an EMBL/GenBank/DDBJ whole genome shotgun (WGS) entry which is preliminary data.</text>
</comment>
<dbReference type="EMBL" id="JAUSUY010000002">
    <property type="protein sequence ID" value="MDT3425205.1"/>
    <property type="molecule type" value="Genomic_DNA"/>
</dbReference>
<dbReference type="Gene3D" id="1.10.10.2910">
    <property type="match status" value="1"/>
</dbReference>
<name>A0ABU3H654_9BACL</name>
<accession>A0ABU3H654</accession>
<dbReference type="Proteomes" id="UP001248709">
    <property type="component" value="Unassembled WGS sequence"/>
</dbReference>
<dbReference type="RefSeq" id="WP_025699784.1">
    <property type="nucleotide sequence ID" value="NZ_JAUSUY010000002.1"/>
</dbReference>
<evidence type="ECO:0000313" key="3">
    <source>
        <dbReference type="Proteomes" id="UP001248709"/>
    </source>
</evidence>
<protein>
    <submittedName>
        <fullName evidence="2">Zn-dependent peptidase ImmA (M78 family)</fullName>
    </submittedName>
</protein>
<dbReference type="InterPro" id="IPR052345">
    <property type="entry name" value="Rad_response_metalloprotease"/>
</dbReference>
<dbReference type="PANTHER" id="PTHR43236">
    <property type="entry name" value="ANTITOXIN HIGA1"/>
    <property type="match status" value="1"/>
</dbReference>
<sequence>MPSVKKQSEQMGEGFAYEVLTEQFGAETFIGSGVEDKLREHAPVIYQNIPDLLFYGATVSFGPDDKYVMLNTHQPLRSRYYTAAHELWHVLDFEHLMSDQLDMERAADRFAAALMMPRAIIRLLWPKLKKKLEAHKAVILIADMAAVPYEAVVRRIHELDLPISTGLLKITDAEWKEQRGKLSLPASPFDEAYTEESFERYANIVDLALEQDKLSLLEASGLLAHIAPQKAREYQEVALTLLATAEASEDKEE</sequence>
<feature type="domain" description="IrrE N-terminal-like" evidence="1">
    <location>
        <begin position="59"/>
        <end position="156"/>
    </location>
</feature>
<organism evidence="2 3">
    <name type="scientific">Paenibacillus forsythiae</name>
    <dbReference type="NCBI Taxonomy" id="365616"/>
    <lineage>
        <taxon>Bacteria</taxon>
        <taxon>Bacillati</taxon>
        <taxon>Bacillota</taxon>
        <taxon>Bacilli</taxon>
        <taxon>Bacillales</taxon>
        <taxon>Paenibacillaceae</taxon>
        <taxon>Paenibacillus</taxon>
    </lineage>
</organism>
<proteinExistence type="predicted"/>
<evidence type="ECO:0000313" key="2">
    <source>
        <dbReference type="EMBL" id="MDT3425205.1"/>
    </source>
</evidence>
<gene>
    <name evidence="2" type="ORF">J2Z22_000718</name>
</gene>
<evidence type="ECO:0000259" key="1">
    <source>
        <dbReference type="Pfam" id="PF06114"/>
    </source>
</evidence>
<dbReference type="InterPro" id="IPR010359">
    <property type="entry name" value="IrrE_HExxH"/>
</dbReference>